<sequence>MSVTVHFQSTGTVPGDGRPVAMFGASLTIGRGAENDMVLPDPQKAISKRHCAIETAHGAVVAIDMSTNGTFLNYSKMPIGDVPAPLNDGDVLTIGSYELLVEIREAAAAPTISPAQGGPDARSDDLLGDDVAGGDFLDDLLGDGAPVTGPSSITRRDDFDDDGLLPPLDDDDLLGDAPPPGPAAGASQPDHAPSAEDHFRPSPVTQSIIPEDWNPDDLLGDEPLSPPAGATGPDAVQGAADSPAADPFADDPFATAPPAPATPSEHDAPQATPPQQAAANAPDPDQTAAARAATSPGAGQEAAARAFLKTAGAEGLALSDDDLVPTLSRMGHVMRILIKGLREVLMTRTSIKSEFRIQQTVIGSGGNNPLKFSISPEQAVEAMIKPSTTGYLDPIEAAEQALQDIKAHEIAMMTGMEAALKDVLRQLSPEELEKQMHSGGGLGGLLKGRKARYWEVYEKMYAEISDRAENEFHEMFSREFARAYQAQLERLK</sequence>
<evidence type="ECO:0000259" key="2">
    <source>
        <dbReference type="PROSITE" id="PS50006"/>
    </source>
</evidence>
<dbReference type="InterPro" id="IPR008984">
    <property type="entry name" value="SMAD_FHA_dom_sf"/>
</dbReference>
<feature type="compositionally biased region" description="Low complexity" evidence="1">
    <location>
        <begin position="269"/>
        <end position="298"/>
    </location>
</feature>
<feature type="compositionally biased region" description="Acidic residues" evidence="1">
    <location>
        <begin position="159"/>
        <end position="174"/>
    </location>
</feature>
<dbReference type="InterPro" id="IPR050923">
    <property type="entry name" value="Cell_Proc_Reg/RNA_Proc"/>
</dbReference>
<dbReference type="PROSITE" id="PS50006">
    <property type="entry name" value="FHA_DOMAIN"/>
    <property type="match status" value="1"/>
</dbReference>
<protein>
    <submittedName>
        <fullName evidence="3">Type VI secretion system-associated FHA domain protein TagH</fullName>
    </submittedName>
</protein>
<evidence type="ECO:0000256" key="1">
    <source>
        <dbReference type="SAM" id="MobiDB-lite"/>
    </source>
</evidence>
<feature type="region of interest" description="Disordered" evidence="1">
    <location>
        <begin position="111"/>
        <end position="130"/>
    </location>
</feature>
<dbReference type="EMBL" id="QGKU01000060">
    <property type="protein sequence ID" value="PWR01215.1"/>
    <property type="molecule type" value="Genomic_DNA"/>
</dbReference>
<name>A0A2V2L7T6_9RHOB</name>
<feature type="compositionally biased region" description="Low complexity" evidence="1">
    <location>
        <begin position="239"/>
        <end position="254"/>
    </location>
</feature>
<keyword evidence="4" id="KW-1185">Reference proteome</keyword>
<proteinExistence type="predicted"/>
<dbReference type="InterPro" id="IPR000253">
    <property type="entry name" value="FHA_dom"/>
</dbReference>
<feature type="region of interest" description="Disordered" evidence="1">
    <location>
        <begin position="137"/>
        <end position="298"/>
    </location>
</feature>
<dbReference type="SMART" id="SM00240">
    <property type="entry name" value="FHA"/>
    <property type="match status" value="1"/>
</dbReference>
<comment type="caution">
    <text evidence="3">The sequence shown here is derived from an EMBL/GenBank/DDBJ whole genome shotgun (WGS) entry which is preliminary data.</text>
</comment>
<dbReference type="CDD" id="cd00060">
    <property type="entry name" value="FHA"/>
    <property type="match status" value="1"/>
</dbReference>
<accession>A0A2V2L7T6</accession>
<dbReference type="InterPro" id="IPR017735">
    <property type="entry name" value="T6SS_FHA"/>
</dbReference>
<dbReference type="Pfam" id="PF20232">
    <property type="entry name" value="T6SS_FHA_C"/>
    <property type="match status" value="1"/>
</dbReference>
<evidence type="ECO:0000313" key="4">
    <source>
        <dbReference type="Proteomes" id="UP000245680"/>
    </source>
</evidence>
<organism evidence="3 4">
    <name type="scientific">Meridianimarinicoccus roseus</name>
    <dbReference type="NCBI Taxonomy" id="2072018"/>
    <lineage>
        <taxon>Bacteria</taxon>
        <taxon>Pseudomonadati</taxon>
        <taxon>Pseudomonadota</taxon>
        <taxon>Alphaproteobacteria</taxon>
        <taxon>Rhodobacterales</taxon>
        <taxon>Paracoccaceae</taxon>
        <taxon>Meridianimarinicoccus</taxon>
    </lineage>
</organism>
<gene>
    <name evidence="3" type="primary">tagH</name>
    <name evidence="3" type="ORF">DKT77_18660</name>
</gene>
<dbReference type="Pfam" id="PF00498">
    <property type="entry name" value="FHA"/>
    <property type="match status" value="1"/>
</dbReference>
<evidence type="ECO:0000313" key="3">
    <source>
        <dbReference type="EMBL" id="PWR01215.1"/>
    </source>
</evidence>
<dbReference type="PANTHER" id="PTHR23308">
    <property type="entry name" value="NUCLEAR INHIBITOR OF PROTEIN PHOSPHATASE-1"/>
    <property type="match status" value="1"/>
</dbReference>
<reference evidence="3 4" key="1">
    <citation type="submission" date="2018-05" db="EMBL/GenBank/DDBJ databases">
        <title>Rhodobacteraceae gen. nov., sp. nov. isolated from sea water.</title>
        <authorList>
            <person name="Ren Y."/>
        </authorList>
    </citation>
    <scope>NUCLEOTIDE SEQUENCE [LARGE SCALE GENOMIC DNA]</scope>
    <source>
        <strain evidence="3 4">TG-679</strain>
    </source>
</reference>
<dbReference type="AlphaFoldDB" id="A0A2V2L7T6"/>
<dbReference type="NCBIfam" id="TIGR03354">
    <property type="entry name" value="VI_FHA"/>
    <property type="match status" value="1"/>
</dbReference>
<feature type="domain" description="FHA" evidence="2">
    <location>
        <begin position="27"/>
        <end position="77"/>
    </location>
</feature>
<dbReference type="OrthoDB" id="273564at2"/>
<dbReference type="InterPro" id="IPR046883">
    <property type="entry name" value="T6SS_FHA_C"/>
</dbReference>
<dbReference type="Proteomes" id="UP000245680">
    <property type="component" value="Unassembled WGS sequence"/>
</dbReference>
<dbReference type="SUPFAM" id="SSF49879">
    <property type="entry name" value="SMAD/FHA domain"/>
    <property type="match status" value="1"/>
</dbReference>
<dbReference type="Gene3D" id="2.60.200.20">
    <property type="match status" value="1"/>
</dbReference>